<evidence type="ECO:0000256" key="1">
    <source>
        <dbReference type="SAM" id="Phobius"/>
    </source>
</evidence>
<sequence length="88" mass="10042">MKEEMNKLQFICGLLLVISPIILLGFLGEAPKHIELTECYDRYGNEIIGVDCEELRYNSELLQLFSELAILSVFIMLMGIMLIVISFV</sequence>
<keyword evidence="1" id="KW-0812">Transmembrane</keyword>
<keyword evidence="1" id="KW-1133">Transmembrane helix</keyword>
<protein>
    <submittedName>
        <fullName evidence="2">Uncharacterized protein</fullName>
    </submittedName>
</protein>
<feature type="transmembrane region" description="Helical" evidence="1">
    <location>
        <begin position="7"/>
        <end position="27"/>
    </location>
</feature>
<feature type="transmembrane region" description="Helical" evidence="1">
    <location>
        <begin position="68"/>
        <end position="87"/>
    </location>
</feature>
<keyword evidence="1" id="KW-0472">Membrane</keyword>
<reference evidence="2" key="1">
    <citation type="journal article" date="2015" name="Nature">
        <title>Complex archaea that bridge the gap between prokaryotes and eukaryotes.</title>
        <authorList>
            <person name="Spang A."/>
            <person name="Saw J.H."/>
            <person name="Jorgensen S.L."/>
            <person name="Zaremba-Niedzwiedzka K."/>
            <person name="Martijn J."/>
            <person name="Lind A.E."/>
            <person name="van Eijk R."/>
            <person name="Schleper C."/>
            <person name="Guy L."/>
            <person name="Ettema T.J."/>
        </authorList>
    </citation>
    <scope>NUCLEOTIDE SEQUENCE</scope>
</reference>
<dbReference type="EMBL" id="LAZR01062876">
    <property type="protein sequence ID" value="KKK60627.1"/>
    <property type="molecule type" value="Genomic_DNA"/>
</dbReference>
<dbReference type="AlphaFoldDB" id="A0A0F8WUS4"/>
<evidence type="ECO:0000313" key="2">
    <source>
        <dbReference type="EMBL" id="KKK60627.1"/>
    </source>
</evidence>
<organism evidence="2">
    <name type="scientific">marine sediment metagenome</name>
    <dbReference type="NCBI Taxonomy" id="412755"/>
    <lineage>
        <taxon>unclassified sequences</taxon>
        <taxon>metagenomes</taxon>
        <taxon>ecological metagenomes</taxon>
    </lineage>
</organism>
<proteinExistence type="predicted"/>
<accession>A0A0F8WUS4</accession>
<gene>
    <name evidence="2" type="ORF">LCGC14_3022490</name>
</gene>
<comment type="caution">
    <text evidence="2">The sequence shown here is derived from an EMBL/GenBank/DDBJ whole genome shotgun (WGS) entry which is preliminary data.</text>
</comment>
<name>A0A0F8WUS4_9ZZZZ</name>